<protein>
    <submittedName>
        <fullName evidence="3">Pkinase_fungal domain-containing protein</fullName>
    </submittedName>
</protein>
<dbReference type="OrthoDB" id="5833144at2759"/>
<proteinExistence type="predicted"/>
<name>A0A183GX12_HELPZ</name>
<gene>
    <name evidence="1" type="ORF">HPBE_LOCUS27231</name>
</gene>
<dbReference type="EMBL" id="UZAH01042637">
    <property type="protein sequence ID" value="VDP62145.1"/>
    <property type="molecule type" value="Genomic_DNA"/>
</dbReference>
<evidence type="ECO:0000313" key="2">
    <source>
        <dbReference type="Proteomes" id="UP000050761"/>
    </source>
</evidence>
<accession>A0A183GX12</accession>
<evidence type="ECO:0000313" key="1">
    <source>
        <dbReference type="EMBL" id="VDP62145.1"/>
    </source>
</evidence>
<dbReference type="AlphaFoldDB" id="A0A183GX12"/>
<organism evidence="2 3">
    <name type="scientific">Heligmosomoides polygyrus</name>
    <name type="common">Parasitic roundworm</name>
    <dbReference type="NCBI Taxonomy" id="6339"/>
    <lineage>
        <taxon>Eukaryota</taxon>
        <taxon>Metazoa</taxon>
        <taxon>Ecdysozoa</taxon>
        <taxon>Nematoda</taxon>
        <taxon>Chromadorea</taxon>
        <taxon>Rhabditida</taxon>
        <taxon>Rhabditina</taxon>
        <taxon>Rhabditomorpha</taxon>
        <taxon>Strongyloidea</taxon>
        <taxon>Heligmosomidae</taxon>
        <taxon>Heligmosomoides</taxon>
    </lineage>
</organism>
<dbReference type="Proteomes" id="UP000050761">
    <property type="component" value="Unassembled WGS sequence"/>
</dbReference>
<dbReference type="WBParaSite" id="HPBE_0002723201-mRNA-1">
    <property type="protein sequence ID" value="HPBE_0002723201-mRNA-1"/>
    <property type="gene ID" value="HPBE_0002723201"/>
</dbReference>
<keyword evidence="2" id="KW-1185">Reference proteome</keyword>
<evidence type="ECO:0000313" key="3">
    <source>
        <dbReference type="WBParaSite" id="HPBE_0002723201-mRNA-1"/>
    </source>
</evidence>
<sequence>MSLRPYEGGRFEEIGSEEAHTIETFERHTGRTPYSEVRYCITALLVMMFLKGSEKIHVSCLPAFFFDISLFDLHKSLPFYSAPNALNLKSPQNRFSASCRRDLQGRGLKRMTEGGANHIERNLIPQLV</sequence>
<accession>A0A3P8G524</accession>
<reference evidence="1 2" key="1">
    <citation type="submission" date="2018-11" db="EMBL/GenBank/DDBJ databases">
        <authorList>
            <consortium name="Pathogen Informatics"/>
        </authorList>
    </citation>
    <scope>NUCLEOTIDE SEQUENCE [LARGE SCALE GENOMIC DNA]</scope>
</reference>
<reference evidence="3" key="2">
    <citation type="submission" date="2019-09" db="UniProtKB">
        <authorList>
            <consortium name="WormBaseParasite"/>
        </authorList>
    </citation>
    <scope>IDENTIFICATION</scope>
</reference>